<dbReference type="PROSITE" id="PS51411">
    <property type="entry name" value="PSP1_C"/>
    <property type="match status" value="1"/>
</dbReference>
<dbReference type="Pfam" id="PF04468">
    <property type="entry name" value="PSP1"/>
    <property type="match status" value="1"/>
</dbReference>
<dbReference type="PANTHER" id="PTHR43830">
    <property type="entry name" value="PROTEIN PSP1"/>
    <property type="match status" value="1"/>
</dbReference>
<organism evidence="2 3">
    <name type="scientific">Anaerococcus groningensis</name>
    <dbReference type="NCBI Taxonomy" id="3115616"/>
    <lineage>
        <taxon>Bacteria</taxon>
        <taxon>Bacillati</taxon>
        <taxon>Bacillota</taxon>
        <taxon>Tissierellia</taxon>
        <taxon>Tissierellales</taxon>
        <taxon>Peptoniphilaceae</taxon>
        <taxon>Anaerococcus</taxon>
    </lineage>
</organism>
<dbReference type="InterPro" id="IPR007557">
    <property type="entry name" value="PSP1_C"/>
</dbReference>
<name>A0ABW9N108_9FIRM</name>
<dbReference type="NCBIfam" id="NF041131">
    <property type="entry name" value="RicT_YaaT_fam"/>
    <property type="match status" value="1"/>
</dbReference>
<reference evidence="2 3" key="1">
    <citation type="journal article" date="2025" name="Anaerobe">
        <title>Description of Anaerococcus kampingiae sp. nov., Anaerococcus groningensis sp. nov., Anaerococcus martiniensis sp. nov., and Anaerococcus cruorum sp. nov., isolated from human clinical specimens.</title>
        <authorList>
            <person name="Boiten K.E."/>
            <person name="Meijer J."/>
            <person name="van Wezel E.M."/>
            <person name="Veloo A.C.M."/>
        </authorList>
    </citation>
    <scope>NUCLEOTIDE SEQUENCE [LARGE SCALE GENOMIC DNA]</scope>
    <source>
        <strain evidence="2 3">ENR1011</strain>
    </source>
</reference>
<accession>A0ABW9N108</accession>
<evidence type="ECO:0000259" key="1">
    <source>
        <dbReference type="PROSITE" id="PS51411"/>
    </source>
</evidence>
<dbReference type="PANTHER" id="PTHR43830:SF3">
    <property type="entry name" value="PROTEIN PSP1"/>
    <property type="match status" value="1"/>
</dbReference>
<dbReference type="InterPro" id="IPR047767">
    <property type="entry name" value="PSP1-like"/>
</dbReference>
<dbReference type="RefSeq" id="WP_410024292.1">
    <property type="nucleotide sequence ID" value="NZ_JBGMEG010000008.1"/>
</dbReference>
<comment type="caution">
    <text evidence="2">The sequence shown here is derived from an EMBL/GenBank/DDBJ whole genome shotgun (WGS) entry which is preliminary data.</text>
</comment>
<feature type="domain" description="PSP1 C-terminal" evidence="1">
    <location>
        <begin position="60"/>
        <end position="145"/>
    </location>
</feature>
<gene>
    <name evidence="2" type="ORF">AB9Q04_05100</name>
</gene>
<dbReference type="EMBL" id="JBGMEG010000008">
    <property type="protein sequence ID" value="MFO3717731.1"/>
    <property type="molecule type" value="Genomic_DNA"/>
</dbReference>
<protein>
    <submittedName>
        <fullName evidence="2">Stage 0 sporulation family protein</fullName>
    </submittedName>
</protein>
<evidence type="ECO:0000313" key="3">
    <source>
        <dbReference type="Proteomes" id="UP001637993"/>
    </source>
</evidence>
<dbReference type="Proteomes" id="UP001637993">
    <property type="component" value="Unassembled WGS sequence"/>
</dbReference>
<keyword evidence="3" id="KW-1185">Reference proteome</keyword>
<sequence length="271" mass="31464">MNVIGVRFKETGKIYYFKANDEKYNYKQKVIVETENGIELGEVGLVNVDKEKENFDQDLREVIRLATDEDMDQHFKNELDAKNAQEICQEKADEYNLNMKIVDCNYTFDRSKLTFYFTSAKRVDFRELVKDLASTFKSRIELRQIGVRDHAKLIKHYGSCGQECCCSRYLTEFEPLSIKCAKDQNISLDPSKISGVCGRLMCCLAYEEDHYLEVKKTMPKYGQTVATEDGEGVVIANNMVRECCKVRIQKDDDETIEKHYKICDLHKTNNN</sequence>
<proteinExistence type="predicted"/>
<evidence type="ECO:0000313" key="2">
    <source>
        <dbReference type="EMBL" id="MFO3717731.1"/>
    </source>
</evidence>